<evidence type="ECO:0000313" key="4">
    <source>
        <dbReference type="EMBL" id="TXH87714.1"/>
    </source>
</evidence>
<feature type="domain" description="Winged helix-turn helix" evidence="3">
    <location>
        <begin position="100"/>
        <end position="157"/>
    </location>
</feature>
<dbReference type="AlphaFoldDB" id="A0A5C7SUY7"/>
<protein>
    <submittedName>
        <fullName evidence="4">IS630 family transposase</fullName>
    </submittedName>
</protein>
<feature type="domain" description="Insertion element IS150 protein InsJ-like helix-turn-helix" evidence="2">
    <location>
        <begin position="26"/>
        <end position="69"/>
    </location>
</feature>
<dbReference type="PANTHER" id="PTHR46564">
    <property type="entry name" value="TRANSPOSASE"/>
    <property type="match status" value="1"/>
</dbReference>
<dbReference type="EMBL" id="SSFD01000082">
    <property type="protein sequence ID" value="TXH87714.1"/>
    <property type="molecule type" value="Genomic_DNA"/>
</dbReference>
<proteinExistence type="predicted"/>
<dbReference type="InterPro" id="IPR025959">
    <property type="entry name" value="Winged_HTH_dom"/>
</dbReference>
<dbReference type="Pfam" id="PF13358">
    <property type="entry name" value="DDE_3"/>
    <property type="match status" value="1"/>
</dbReference>
<dbReference type="RefSeq" id="WP_011882900.1">
    <property type="nucleotide sequence ID" value="NZ_SSFD01000082.1"/>
</dbReference>
<dbReference type="GO" id="GO:0003676">
    <property type="term" value="F:nucleic acid binding"/>
    <property type="evidence" value="ECO:0007669"/>
    <property type="project" value="InterPro"/>
</dbReference>
<evidence type="ECO:0000313" key="5">
    <source>
        <dbReference type="Proteomes" id="UP000321192"/>
    </source>
</evidence>
<name>A0A5C7SUY7_THASP</name>
<evidence type="ECO:0000259" key="3">
    <source>
        <dbReference type="Pfam" id="PF13592"/>
    </source>
</evidence>
<dbReference type="InterPro" id="IPR036397">
    <property type="entry name" value="RNaseH_sf"/>
</dbReference>
<evidence type="ECO:0000259" key="2">
    <source>
        <dbReference type="Pfam" id="PF13518"/>
    </source>
</evidence>
<comment type="caution">
    <text evidence="4">The sequence shown here is derived from an EMBL/GenBank/DDBJ whole genome shotgun (WGS) entry which is preliminary data.</text>
</comment>
<dbReference type="SUPFAM" id="SSF46689">
    <property type="entry name" value="Homeodomain-like"/>
    <property type="match status" value="1"/>
</dbReference>
<dbReference type="InterPro" id="IPR009057">
    <property type="entry name" value="Homeodomain-like_sf"/>
</dbReference>
<accession>A0A5C7SUY7</accession>
<gene>
    <name evidence="4" type="ORF">E6Q80_05930</name>
</gene>
<feature type="domain" description="Tc1-like transposase DDE" evidence="1">
    <location>
        <begin position="173"/>
        <end position="314"/>
    </location>
</feature>
<dbReference type="Gene3D" id="3.30.420.10">
    <property type="entry name" value="Ribonuclease H-like superfamily/Ribonuclease H"/>
    <property type="match status" value="1"/>
</dbReference>
<evidence type="ECO:0000259" key="1">
    <source>
        <dbReference type="Pfam" id="PF13358"/>
    </source>
</evidence>
<dbReference type="InterPro" id="IPR047655">
    <property type="entry name" value="Transpos_IS630-like"/>
</dbReference>
<dbReference type="Pfam" id="PF13518">
    <property type="entry name" value="HTH_28"/>
    <property type="match status" value="1"/>
</dbReference>
<dbReference type="NCBIfam" id="NF033545">
    <property type="entry name" value="transpos_IS630"/>
    <property type="match status" value="1"/>
</dbReference>
<organism evidence="4 5">
    <name type="scientific">Thauera aminoaromatica</name>
    <dbReference type="NCBI Taxonomy" id="164330"/>
    <lineage>
        <taxon>Bacteria</taxon>
        <taxon>Pseudomonadati</taxon>
        <taxon>Pseudomonadota</taxon>
        <taxon>Betaproteobacteria</taxon>
        <taxon>Rhodocyclales</taxon>
        <taxon>Zoogloeaceae</taxon>
        <taxon>Thauera</taxon>
    </lineage>
</organism>
<dbReference type="InterPro" id="IPR038717">
    <property type="entry name" value="Tc1-like_DDE_dom"/>
</dbReference>
<sequence length="346" mass="39315">MEKIDARKLGPEGRETLRKMVLRLNTQSGMNGVELAKIAGVHVRTVQAWLRKARRDGAGALVEKTRGRPYGACRKLTMAQEVWVRQRIVAAVPEQLSLPFALWTRRAIQALVEQQFGLQLSDRLVGKYLKRWGYTAQRPVKKAMEQRNDLVQAWLRERYPAIAARAKAEGAVIYWADETAVKEDTNWIRGFAPAGRTPVLEASARWAKLSMISAITNRGEIAFQIVEGTINAERFIEFLERLITSAASKVFLIVDNLRVHHAKLVRAWVEPRAAQIELFYLPPYAPESNPDEYLNHDFKTALRLEPPSRDDSQLLKKAHAIMDRIASLPERVRSYFQHPAAAYAAQ</sequence>
<dbReference type="Pfam" id="PF13592">
    <property type="entry name" value="HTH_33"/>
    <property type="match status" value="1"/>
</dbReference>
<dbReference type="Proteomes" id="UP000321192">
    <property type="component" value="Unassembled WGS sequence"/>
</dbReference>
<dbReference type="InterPro" id="IPR055247">
    <property type="entry name" value="InsJ-like_HTH"/>
</dbReference>
<reference evidence="4 5" key="1">
    <citation type="submission" date="2018-09" db="EMBL/GenBank/DDBJ databases">
        <title>Metagenome Assembled Genomes from an Advanced Water Purification Facility.</title>
        <authorList>
            <person name="Stamps B.W."/>
            <person name="Spear J.R."/>
        </authorList>
    </citation>
    <scope>NUCLEOTIDE SEQUENCE [LARGE SCALE GENOMIC DNA]</scope>
    <source>
        <strain evidence="4">Bin_27_1</strain>
    </source>
</reference>
<dbReference type="PANTHER" id="PTHR46564:SF1">
    <property type="entry name" value="TRANSPOSASE"/>
    <property type="match status" value="1"/>
</dbReference>